<dbReference type="Gene3D" id="1.10.287.110">
    <property type="entry name" value="DnaJ domain"/>
    <property type="match status" value="1"/>
</dbReference>
<evidence type="ECO:0000259" key="3">
    <source>
        <dbReference type="PROSITE" id="PS50076"/>
    </source>
</evidence>
<dbReference type="PRINTS" id="PR00625">
    <property type="entry name" value="JDOMAIN"/>
</dbReference>
<accession>A0ABN7S7B9</accession>
<reference evidence="4 5" key="1">
    <citation type="submission" date="2021-04" db="EMBL/GenBank/DDBJ databases">
        <authorList>
            <person name="Bliznina A."/>
        </authorList>
    </citation>
    <scope>NUCLEOTIDE SEQUENCE [LARGE SCALE GENOMIC DNA]</scope>
</reference>
<dbReference type="InterPro" id="IPR001623">
    <property type="entry name" value="DnaJ_domain"/>
</dbReference>
<gene>
    <name evidence="4" type="ORF">OKIOD_LOCUS4045</name>
</gene>
<dbReference type="SUPFAM" id="SSF46565">
    <property type="entry name" value="Chaperone J-domain"/>
    <property type="match status" value="1"/>
</dbReference>
<dbReference type="PANTHER" id="PTHR44145">
    <property type="entry name" value="DNAJ HOMOLOG SUBFAMILY A MEMBER 3, MITOCHONDRIAL"/>
    <property type="match status" value="1"/>
</dbReference>
<evidence type="ECO:0000256" key="1">
    <source>
        <dbReference type="ARBA" id="ARBA00023186"/>
    </source>
</evidence>
<dbReference type="EMBL" id="OU015568">
    <property type="protein sequence ID" value="CAG5090172.1"/>
    <property type="molecule type" value="Genomic_DNA"/>
</dbReference>
<evidence type="ECO:0000313" key="4">
    <source>
        <dbReference type="EMBL" id="CAG5090172.1"/>
    </source>
</evidence>
<dbReference type="Pfam" id="PF00226">
    <property type="entry name" value="DnaJ"/>
    <property type="match status" value="1"/>
</dbReference>
<proteinExistence type="predicted"/>
<dbReference type="SMART" id="SM00271">
    <property type="entry name" value="DnaJ"/>
    <property type="match status" value="1"/>
</dbReference>
<dbReference type="InterPro" id="IPR051938">
    <property type="entry name" value="Apopto_cytoskel_mod"/>
</dbReference>
<keyword evidence="5" id="KW-1185">Reference proteome</keyword>
<feature type="domain" description="J" evidence="3">
    <location>
        <begin position="18"/>
        <end position="87"/>
    </location>
</feature>
<dbReference type="InterPro" id="IPR036869">
    <property type="entry name" value="J_dom_sf"/>
</dbReference>
<dbReference type="Proteomes" id="UP001158576">
    <property type="component" value="Chromosome PAR"/>
</dbReference>
<dbReference type="CDD" id="cd06257">
    <property type="entry name" value="DnaJ"/>
    <property type="match status" value="1"/>
</dbReference>
<feature type="compositionally biased region" description="Basic and acidic residues" evidence="2">
    <location>
        <begin position="96"/>
        <end position="112"/>
    </location>
</feature>
<protein>
    <submittedName>
        <fullName evidence="4">Oidioi.mRNA.OKI2018_I69.PAR.g12487.t1.cds</fullName>
    </submittedName>
</protein>
<feature type="region of interest" description="Disordered" evidence="2">
    <location>
        <begin position="79"/>
        <end position="112"/>
    </location>
</feature>
<evidence type="ECO:0000313" key="5">
    <source>
        <dbReference type="Proteomes" id="UP001158576"/>
    </source>
</evidence>
<dbReference type="PANTHER" id="PTHR44145:SF3">
    <property type="entry name" value="DNAJ HOMOLOG SUBFAMILY A MEMBER 3, MITOCHONDRIAL"/>
    <property type="match status" value="1"/>
</dbReference>
<organism evidence="4 5">
    <name type="scientific">Oikopleura dioica</name>
    <name type="common">Tunicate</name>
    <dbReference type="NCBI Taxonomy" id="34765"/>
    <lineage>
        <taxon>Eukaryota</taxon>
        <taxon>Metazoa</taxon>
        <taxon>Chordata</taxon>
        <taxon>Tunicata</taxon>
        <taxon>Appendicularia</taxon>
        <taxon>Copelata</taxon>
        <taxon>Oikopleuridae</taxon>
        <taxon>Oikopleura</taxon>
    </lineage>
</organism>
<keyword evidence="1" id="KW-0143">Chaperone</keyword>
<dbReference type="PROSITE" id="PS50076">
    <property type="entry name" value="DNAJ_2"/>
    <property type="match status" value="1"/>
</dbReference>
<evidence type="ECO:0000256" key="2">
    <source>
        <dbReference type="SAM" id="MobiDB-lite"/>
    </source>
</evidence>
<sequence>MKFFSIRRILYRKLTLKEAENLLGVSKSSSPKEIKKAYLEKAKKYHPDNQDSGDAKKFRDLKEAAEILENPAKAEIERTESSWDIRNARQPNPNSKYERRYQRDRKDAAGPQMEYRRPPEATYWVFAPLIGTFCVFKLYQYFRDAAEEVRLEPYEITPEQPFDEQLVILLVRIKKRRRYRFSIKQLILEYNNHIQRGLRERVQIIQQFLIINTAIANS</sequence>
<name>A0ABN7S7B9_OIKDI</name>